<dbReference type="Proteomes" id="UP000676325">
    <property type="component" value="Unassembled WGS sequence"/>
</dbReference>
<proteinExistence type="predicted"/>
<sequence>MPTSISVQVLAIDELQPAVVEHFGSARAFQADLLPRLPGAYVWSADGRVLYIGSAASLAKRVGEEQYWIAGHEPDEAWEVSVVHTLKIHDATVQWVVTEDYADAELLERRLIEWHRACTGIAPLAVGWNAKKGSPREAGQQWARALWNREFGH</sequence>
<dbReference type="RefSeq" id="WP_212521301.1">
    <property type="nucleotide sequence ID" value="NZ_JAGSOH010000118.1"/>
</dbReference>
<keyword evidence="2" id="KW-1185">Reference proteome</keyword>
<dbReference type="AlphaFoldDB" id="A0A941ILM9"/>
<comment type="caution">
    <text evidence="1">The sequence shown here is derived from an EMBL/GenBank/DDBJ whole genome shotgun (WGS) entry which is preliminary data.</text>
</comment>
<gene>
    <name evidence="1" type="ORF">KDK95_27965</name>
</gene>
<dbReference type="Gene3D" id="3.40.1440.10">
    <property type="entry name" value="GIY-YIG endonuclease"/>
    <property type="match status" value="1"/>
</dbReference>
<dbReference type="EMBL" id="JAGSOH010000118">
    <property type="protein sequence ID" value="MBR7830172.1"/>
    <property type="molecule type" value="Genomic_DNA"/>
</dbReference>
<organism evidence="1 2">
    <name type="scientific">Actinospica acidithermotolerans</name>
    <dbReference type="NCBI Taxonomy" id="2828514"/>
    <lineage>
        <taxon>Bacteria</taxon>
        <taxon>Bacillati</taxon>
        <taxon>Actinomycetota</taxon>
        <taxon>Actinomycetes</taxon>
        <taxon>Catenulisporales</taxon>
        <taxon>Actinospicaceae</taxon>
        <taxon>Actinospica</taxon>
    </lineage>
</organism>
<evidence type="ECO:0008006" key="3">
    <source>
        <dbReference type="Google" id="ProtNLM"/>
    </source>
</evidence>
<name>A0A941ILM9_9ACTN</name>
<evidence type="ECO:0000313" key="2">
    <source>
        <dbReference type="Proteomes" id="UP000676325"/>
    </source>
</evidence>
<protein>
    <recommendedName>
        <fullName evidence="3">GIY-YIG domain-containing protein</fullName>
    </recommendedName>
</protein>
<dbReference type="InterPro" id="IPR035901">
    <property type="entry name" value="GIY-YIG_endonuc_sf"/>
</dbReference>
<dbReference type="SUPFAM" id="SSF82771">
    <property type="entry name" value="GIY-YIG endonuclease"/>
    <property type="match status" value="1"/>
</dbReference>
<evidence type="ECO:0000313" key="1">
    <source>
        <dbReference type="EMBL" id="MBR7830172.1"/>
    </source>
</evidence>
<accession>A0A941ILM9</accession>
<reference evidence="1" key="1">
    <citation type="submission" date="2021-04" db="EMBL/GenBank/DDBJ databases">
        <title>Genome based classification of Actinospica acidithermotolerans sp. nov., an actinobacterium isolated from an Indonesian hot spring.</title>
        <authorList>
            <person name="Kusuma A.B."/>
            <person name="Putra K.E."/>
            <person name="Nafisah S."/>
            <person name="Loh J."/>
            <person name="Nouioui I."/>
            <person name="Goodfellow M."/>
        </authorList>
    </citation>
    <scope>NUCLEOTIDE SEQUENCE</scope>
    <source>
        <strain evidence="1">MGRD01-02</strain>
    </source>
</reference>